<dbReference type="Proteomes" id="UP000031980">
    <property type="component" value="Unassembled WGS sequence"/>
</dbReference>
<dbReference type="Proteomes" id="UP000031937">
    <property type="component" value="Unassembled WGS sequence"/>
</dbReference>
<evidence type="ECO:0000256" key="1">
    <source>
        <dbReference type="ARBA" id="ARBA00004442"/>
    </source>
</evidence>
<dbReference type="InterPro" id="IPR011990">
    <property type="entry name" value="TPR-like_helical_dom_sf"/>
</dbReference>
<dbReference type="AlphaFoldDB" id="A0A0C3RJ03"/>
<dbReference type="GO" id="GO:0009279">
    <property type="term" value="C:cell outer membrane"/>
    <property type="evidence" value="ECO:0007669"/>
    <property type="project" value="UniProtKB-SubCell"/>
</dbReference>
<evidence type="ECO:0008006" key="13">
    <source>
        <dbReference type="Google" id="ProtNLM"/>
    </source>
</evidence>
<dbReference type="PROSITE" id="PS51257">
    <property type="entry name" value="PROKAR_LIPOPROTEIN"/>
    <property type="match status" value="1"/>
</dbReference>
<dbReference type="Pfam" id="PF07980">
    <property type="entry name" value="SusD_RagB"/>
    <property type="match status" value="1"/>
</dbReference>
<accession>A0A0C3RJ03</accession>
<dbReference type="InterPro" id="IPR012944">
    <property type="entry name" value="SusD_RagB_dom"/>
</dbReference>
<evidence type="ECO:0000313" key="11">
    <source>
        <dbReference type="Proteomes" id="UP000031937"/>
    </source>
</evidence>
<gene>
    <name evidence="9" type="ORF">BA92_03120</name>
    <name evidence="10" type="ORF">IE90_00315</name>
</gene>
<proteinExistence type="inferred from homology"/>
<evidence type="ECO:0000256" key="5">
    <source>
        <dbReference type="ARBA" id="ARBA00023237"/>
    </source>
</evidence>
<feature type="domain" description="SusD-like N-terminal" evidence="8">
    <location>
        <begin position="20"/>
        <end position="238"/>
    </location>
</feature>
<feature type="region of interest" description="Disordered" evidence="6">
    <location>
        <begin position="482"/>
        <end position="501"/>
    </location>
</feature>
<evidence type="ECO:0000256" key="3">
    <source>
        <dbReference type="ARBA" id="ARBA00022729"/>
    </source>
</evidence>
<keyword evidence="4" id="KW-0472">Membrane</keyword>
<evidence type="ECO:0000256" key="4">
    <source>
        <dbReference type="ARBA" id="ARBA00023136"/>
    </source>
</evidence>
<dbReference type="RefSeq" id="WP_041501928.1">
    <property type="nucleotide sequence ID" value="NZ_JPIT01000006.1"/>
</dbReference>
<reference evidence="9 12" key="1">
    <citation type="submission" date="2014-07" db="EMBL/GenBank/DDBJ databases">
        <title>Porphyromonadaceae bacterium OUH 308042 = ATCC BAA-2681 = DSM 28342 draft genome.</title>
        <authorList>
            <person name="Sydenham T.V."/>
            <person name="Hasman H."/>
            <person name="Justensen U.S."/>
        </authorList>
    </citation>
    <scope>NUCLEOTIDE SEQUENCE [LARGE SCALE GENOMIC DNA]</scope>
    <source>
        <strain evidence="9 12">OUH 308042</strain>
    </source>
</reference>
<dbReference type="EMBL" id="JPIT01000006">
    <property type="protein sequence ID" value="KIO47449.1"/>
    <property type="molecule type" value="Genomic_DNA"/>
</dbReference>
<dbReference type="Pfam" id="PF14322">
    <property type="entry name" value="SusD-like_3"/>
    <property type="match status" value="1"/>
</dbReference>
<dbReference type="EMBL" id="JPIU01000036">
    <property type="protein sequence ID" value="KIO46074.1"/>
    <property type="molecule type" value="Genomic_DNA"/>
</dbReference>
<feature type="domain" description="RagB/SusD" evidence="7">
    <location>
        <begin position="362"/>
        <end position="497"/>
    </location>
</feature>
<sequence>MKKIYLLGILVVMLSGCDHFLDRTPYDNMDEDIVFEKLEHVQGALYGVYDAISHENYYGRQVYAYEAAKGPDFYVNSGTGNRFERENGYQESSSSGGFAVDTWEQLYGVVKATTNIIGRIDNVPGNEEEKKRIKGEAHALRGLTYFDLMRMFAYPPIFSCPGGAKYEDKYKKGVPVVLTIEELNSVITTPIGRSDAATCYEKILHELNQAKTCLKGMPVKQGEISYYAVCALLSRVYLYLGKWEEAITEGELALGGKSKMMDYSEYKTNYYKPFCKENIWELAYTATDNLSTAALNYIIRYPTIDNPEDPKDGKVSAKQGYAAYSINSLWMNIVKKDAKDVRSYLICDNRKGRGCRRYIGDPTHYQHNIPVVCLAEVYLNLAEAYAESSRPNGLKTALDYMNEVHEARTDETFEGGLLTKQELIDAILLERRKELVLLGHTYWDCFRRAIPFKRERKGCVTAANENIDYTLPQVVYPIPENEMDANPNIRGEQNPGYAPYQ</sequence>
<comment type="similarity">
    <text evidence="2">Belongs to the SusD family.</text>
</comment>
<dbReference type="Gene3D" id="1.25.40.390">
    <property type="match status" value="1"/>
</dbReference>
<keyword evidence="3" id="KW-0732">Signal</keyword>
<comment type="subcellular location">
    <subcellularLocation>
        <location evidence="1">Cell outer membrane</location>
    </subcellularLocation>
</comment>
<reference evidence="10 11" key="2">
    <citation type="submission" date="2014-07" db="EMBL/GenBank/DDBJ databases">
        <title>Porphyromonadaceae bacterium OUH 334697 = ATCC BAA-2682 = DSM 28341 draft genome.</title>
        <authorList>
            <person name="Sydenham T.V."/>
            <person name="Hasman H."/>
            <person name="Justesen U.S."/>
        </authorList>
    </citation>
    <scope>NUCLEOTIDE SEQUENCE [LARGE SCALE GENOMIC DNA]</scope>
    <source>
        <strain evidence="10 11">OUH 334697</strain>
    </source>
</reference>
<evidence type="ECO:0000259" key="7">
    <source>
        <dbReference type="Pfam" id="PF07980"/>
    </source>
</evidence>
<evidence type="ECO:0000313" key="9">
    <source>
        <dbReference type="EMBL" id="KIO46074.1"/>
    </source>
</evidence>
<evidence type="ECO:0000259" key="8">
    <source>
        <dbReference type="Pfam" id="PF14322"/>
    </source>
</evidence>
<evidence type="ECO:0000256" key="6">
    <source>
        <dbReference type="SAM" id="MobiDB-lite"/>
    </source>
</evidence>
<organism evidence="9 12">
    <name type="scientific">Sanguibacteroides justesenii</name>
    <dbReference type="NCBI Taxonomy" id="1547597"/>
    <lineage>
        <taxon>Bacteria</taxon>
        <taxon>Pseudomonadati</taxon>
        <taxon>Bacteroidota</taxon>
        <taxon>Bacteroidia</taxon>
        <taxon>Bacteroidales</taxon>
        <taxon>Porphyromonadaceae</taxon>
        <taxon>Sanguibacteroides</taxon>
    </lineage>
</organism>
<dbReference type="InterPro" id="IPR033985">
    <property type="entry name" value="SusD-like_N"/>
</dbReference>
<keyword evidence="5" id="KW-0998">Cell outer membrane</keyword>
<evidence type="ECO:0000313" key="10">
    <source>
        <dbReference type="EMBL" id="KIO47449.1"/>
    </source>
</evidence>
<keyword evidence="12" id="KW-1185">Reference proteome</keyword>
<dbReference type="CDD" id="cd08977">
    <property type="entry name" value="SusD"/>
    <property type="match status" value="1"/>
</dbReference>
<name>A0A0C3RJ03_9PORP</name>
<comment type="caution">
    <text evidence="9">The sequence shown here is derived from an EMBL/GenBank/DDBJ whole genome shotgun (WGS) entry which is preliminary data.</text>
</comment>
<evidence type="ECO:0000256" key="2">
    <source>
        <dbReference type="ARBA" id="ARBA00006275"/>
    </source>
</evidence>
<protein>
    <recommendedName>
        <fullName evidence="13">RagB/SusD family nutrient uptake outer membrane protein</fullName>
    </recommendedName>
</protein>
<evidence type="ECO:0000313" key="12">
    <source>
        <dbReference type="Proteomes" id="UP000031980"/>
    </source>
</evidence>
<dbReference type="SUPFAM" id="SSF48452">
    <property type="entry name" value="TPR-like"/>
    <property type="match status" value="1"/>
</dbReference>